<feature type="domain" description="LysM" evidence="2">
    <location>
        <begin position="188"/>
        <end position="232"/>
    </location>
</feature>
<feature type="compositionally biased region" description="Polar residues" evidence="1">
    <location>
        <begin position="391"/>
        <end position="410"/>
    </location>
</feature>
<feature type="compositionally biased region" description="Basic and acidic residues" evidence="1">
    <location>
        <begin position="325"/>
        <end position="338"/>
    </location>
</feature>
<dbReference type="InterPro" id="IPR018392">
    <property type="entry name" value="LysM"/>
</dbReference>
<dbReference type="PANTHER" id="PTHR20932">
    <property type="entry name" value="LYSM AND PUTATIVE PEPTIDOGLYCAN-BINDING DOMAIN-CONTAINING PROTEIN"/>
    <property type="match status" value="1"/>
</dbReference>
<dbReference type="CDD" id="cd00118">
    <property type="entry name" value="LysM"/>
    <property type="match status" value="1"/>
</dbReference>
<feature type="region of interest" description="Disordered" evidence="1">
    <location>
        <begin position="1"/>
        <end position="21"/>
    </location>
</feature>
<dbReference type="InterPro" id="IPR036779">
    <property type="entry name" value="LysM_dom_sf"/>
</dbReference>
<reference evidence="3 4" key="1">
    <citation type="submission" date="2016-06" db="EMBL/GenBank/DDBJ databases">
        <title>Evolution of pathogenesis and genome organization in the Tremellales.</title>
        <authorList>
            <person name="Cuomo C."/>
            <person name="Litvintseva A."/>
            <person name="Heitman J."/>
            <person name="Chen Y."/>
            <person name="Sun S."/>
            <person name="Springer D."/>
            <person name="Dromer F."/>
            <person name="Young S."/>
            <person name="Zeng Q."/>
            <person name="Chapman S."/>
            <person name="Gujja S."/>
            <person name="Saif S."/>
            <person name="Birren B."/>
        </authorList>
    </citation>
    <scope>NUCLEOTIDE SEQUENCE [LARGE SCALE GENOMIC DNA]</scope>
    <source>
        <strain evidence="3 4">CBS 7118</strain>
    </source>
</reference>
<keyword evidence="4" id="KW-1185">Reference proteome</keyword>
<dbReference type="RefSeq" id="XP_019031005.1">
    <property type="nucleotide sequence ID" value="XM_019176973.1"/>
</dbReference>
<dbReference type="OrthoDB" id="2575342at2759"/>
<feature type="compositionally biased region" description="Basic and acidic residues" evidence="1">
    <location>
        <begin position="465"/>
        <end position="490"/>
    </location>
</feature>
<dbReference type="SUPFAM" id="SSF54106">
    <property type="entry name" value="LysM domain"/>
    <property type="match status" value="1"/>
</dbReference>
<feature type="compositionally biased region" description="Polar residues" evidence="1">
    <location>
        <begin position="122"/>
        <end position="131"/>
    </location>
</feature>
<evidence type="ECO:0000313" key="4">
    <source>
        <dbReference type="Proteomes" id="UP000094819"/>
    </source>
</evidence>
<feature type="compositionally biased region" description="Low complexity" evidence="1">
    <location>
        <begin position="67"/>
        <end position="121"/>
    </location>
</feature>
<proteinExistence type="predicted"/>
<accession>A0A1E3J3N3</accession>
<comment type="caution">
    <text evidence="3">The sequence shown here is derived from an EMBL/GenBank/DDBJ whole genome shotgun (WGS) entry which is preliminary data.</text>
</comment>
<sequence length="526" mass="55107">MPATPSLLPTHPSSSASSGSTAAAYFPELGQSSDTAAWEAVLGSGSSSVGGNEQTNGVVRRRTPGMASSSTLPSSSTAASSRSASKTSLLSTPPLLSSPPSASPSPSRNASSSPLPHPLSHATPNLPSTLIDTRPALQRATSKTERQVAESSNGGSEWSDWGSGRGSLDVLRMTMEEPEGGGGEVEVLIHGVKPHESLAGIALLYGIDLTTLRKANKLWATDPIHVRSHLYVPLDACRWNKASETLARGPGEGQVTLHPKRNKGKGKEEPNNSHVYPNGEVEEADESGHDPQKTPRVLDIVRMPSSQLRPFPRRRPPDPPSRSSQDLDRVIQSERDDSTEGIIRRASLTLGREQGPSIIPDLSTLPPPLRASSADPGKHKSKTMVRLRPPQATTPLQTSSTLANRLSSLFTIAPPPPHMAPLSSPGGGVSPITPLPGSGVSARGGGGRSSVDSSASGRTAAPLNDSRRGSSAEQAKGRREEMELVTRVREGVGLGLGMGALGGGQSFPGRKSRSGNRYGKAREKND</sequence>
<evidence type="ECO:0000313" key="3">
    <source>
        <dbReference type="EMBL" id="ODN94726.1"/>
    </source>
</evidence>
<dbReference type="AlphaFoldDB" id="A0A1E3J3N3"/>
<feature type="compositionally biased region" description="Gly residues" evidence="1">
    <location>
        <begin position="492"/>
        <end position="506"/>
    </location>
</feature>
<dbReference type="PROSITE" id="PS51782">
    <property type="entry name" value="LYSM"/>
    <property type="match status" value="1"/>
</dbReference>
<evidence type="ECO:0000256" key="1">
    <source>
        <dbReference type="SAM" id="MobiDB-lite"/>
    </source>
</evidence>
<dbReference type="EMBL" id="AWGH01000014">
    <property type="protein sequence ID" value="ODN94726.1"/>
    <property type="molecule type" value="Genomic_DNA"/>
</dbReference>
<name>A0A1E3J3N3_9TREE</name>
<protein>
    <recommendedName>
        <fullName evidence="2">LysM domain-containing protein</fullName>
    </recommendedName>
</protein>
<feature type="region of interest" description="Disordered" evidence="1">
    <location>
        <begin position="43"/>
        <end position="164"/>
    </location>
</feature>
<dbReference type="PANTHER" id="PTHR20932:SF8">
    <property type="entry name" value="LD22649P"/>
    <property type="match status" value="1"/>
</dbReference>
<evidence type="ECO:0000259" key="2">
    <source>
        <dbReference type="PROSITE" id="PS51782"/>
    </source>
</evidence>
<dbReference type="Gene3D" id="3.10.350.10">
    <property type="entry name" value="LysM domain"/>
    <property type="match status" value="1"/>
</dbReference>
<gene>
    <name evidence="3" type="ORF">L198_04869</name>
</gene>
<dbReference type="GeneID" id="30194082"/>
<feature type="region of interest" description="Disordered" evidence="1">
    <location>
        <begin position="245"/>
        <end position="526"/>
    </location>
</feature>
<dbReference type="InterPro" id="IPR045030">
    <property type="entry name" value="LYSM1-4"/>
</dbReference>
<dbReference type="Proteomes" id="UP000094819">
    <property type="component" value="Unassembled WGS sequence"/>
</dbReference>
<organism evidence="3 4">
    <name type="scientific">Cryptococcus wingfieldii CBS 7118</name>
    <dbReference type="NCBI Taxonomy" id="1295528"/>
    <lineage>
        <taxon>Eukaryota</taxon>
        <taxon>Fungi</taxon>
        <taxon>Dikarya</taxon>
        <taxon>Basidiomycota</taxon>
        <taxon>Agaricomycotina</taxon>
        <taxon>Tremellomycetes</taxon>
        <taxon>Tremellales</taxon>
        <taxon>Cryptococcaceae</taxon>
        <taxon>Cryptococcus</taxon>
    </lineage>
</organism>
<dbReference type="Pfam" id="PF01476">
    <property type="entry name" value="LysM"/>
    <property type="match status" value="1"/>
</dbReference>